<proteinExistence type="predicted"/>
<keyword evidence="4" id="KW-0812">Transmembrane</keyword>
<dbReference type="Gene3D" id="3.40.710.10">
    <property type="entry name" value="DD-peptidase/beta-lactamase superfamily"/>
    <property type="match status" value="1"/>
</dbReference>
<evidence type="ECO:0000259" key="5">
    <source>
        <dbReference type="Pfam" id="PF00905"/>
    </source>
</evidence>
<dbReference type="PANTHER" id="PTHR30627">
    <property type="entry name" value="PEPTIDOGLYCAN D,D-TRANSPEPTIDASE"/>
    <property type="match status" value="1"/>
</dbReference>
<evidence type="ECO:0000313" key="7">
    <source>
        <dbReference type="EMBL" id="MBA2881130.1"/>
    </source>
</evidence>
<evidence type="ECO:0000256" key="3">
    <source>
        <dbReference type="ARBA" id="ARBA00023136"/>
    </source>
</evidence>
<dbReference type="EMBL" id="JACDUS010000003">
    <property type="protein sequence ID" value="MBA2881130.1"/>
    <property type="molecule type" value="Genomic_DNA"/>
</dbReference>
<dbReference type="RefSeq" id="WP_181550784.1">
    <property type="nucleotide sequence ID" value="NZ_JACDUS010000003.1"/>
</dbReference>
<keyword evidence="7" id="KW-0132">Cell division</keyword>
<dbReference type="InterPro" id="IPR001460">
    <property type="entry name" value="PCN-bd_Tpept"/>
</dbReference>
<dbReference type="PROSITE" id="PS51257">
    <property type="entry name" value="PROKAR_LIPOPROTEIN"/>
    <property type="match status" value="1"/>
</dbReference>
<dbReference type="Pfam" id="PF03717">
    <property type="entry name" value="PBP_dimer"/>
    <property type="match status" value="1"/>
</dbReference>
<dbReference type="Proteomes" id="UP000525298">
    <property type="component" value="Unassembled WGS sequence"/>
</dbReference>
<dbReference type="PANTHER" id="PTHR30627:SF1">
    <property type="entry name" value="PEPTIDOGLYCAN D,D-TRANSPEPTIDASE FTSI"/>
    <property type="match status" value="1"/>
</dbReference>
<evidence type="ECO:0000313" key="8">
    <source>
        <dbReference type="Proteomes" id="UP000525298"/>
    </source>
</evidence>
<accession>A0A7W0C8H2</accession>
<dbReference type="InterPro" id="IPR036138">
    <property type="entry name" value="PBP_dimer_sf"/>
</dbReference>
<dbReference type="InterPro" id="IPR005311">
    <property type="entry name" value="PBP_dimer"/>
</dbReference>
<comment type="subcellular location">
    <subcellularLocation>
        <location evidence="1">Membrane</location>
    </subcellularLocation>
</comment>
<evidence type="ECO:0000259" key="6">
    <source>
        <dbReference type="Pfam" id="PF03717"/>
    </source>
</evidence>
<dbReference type="GO" id="GO:0051301">
    <property type="term" value="P:cell division"/>
    <property type="evidence" value="ECO:0007669"/>
    <property type="project" value="UniProtKB-KW"/>
</dbReference>
<dbReference type="GO" id="GO:0071555">
    <property type="term" value="P:cell wall organization"/>
    <property type="evidence" value="ECO:0007669"/>
    <property type="project" value="TreeGrafter"/>
</dbReference>
<reference evidence="7 8" key="1">
    <citation type="submission" date="2020-07" db="EMBL/GenBank/DDBJ databases">
        <title>Genomic Encyclopedia of Type Strains, Phase IV (KMG-IV): sequencing the most valuable type-strain genomes for metagenomic binning, comparative biology and taxonomic classification.</title>
        <authorList>
            <person name="Goeker M."/>
        </authorList>
    </citation>
    <scope>NUCLEOTIDE SEQUENCE [LARGE SCALE GENOMIC DNA]</scope>
    <source>
        <strain evidence="7 8">DSM 17721</strain>
    </source>
</reference>
<name>A0A7W0C8H2_9BACT</name>
<dbReference type="Gene3D" id="1.10.150.770">
    <property type="match status" value="1"/>
</dbReference>
<sequence length="584" mass="63948">MKKSRQKEEKPNQTPGRNRRILMAGLVLAACYLTIAGKAVYLQVFEDTRLKSRASGEYSGSAEFREKRGTIYDVNLRELAASTRVVSIGAHPARIENPKKAASEIARHLDMDAAKLAGRLNTDRPFVWIRRDAAPERARELKNQFGNSLALFDNYSRVYPNKTLGAQILGFVGVDGNGLEGLEYYYDRQLTGAVRESTFIRDALGRIFQQSEAKSGQGPGNNLVLTIDRNIQYIAEEALKKTVLKFNGDSGMAMVMDPRTGAVRAMAHYPGFNPNAFTRFPRQTWRNRAITDAFEPGSTLKVFLAAAALESGRCSPGTRVDCEDGSYTVGGHTLRDLHPNENLTLAEVIKYSSNIGAVKIAERIGPENLYKTLSDFGFGEKTGIDCPGEAEGRLRHYRNWRPVDHATIAFGQGLSVSAVQLLSGVSAIANHGVLMKPRMVEAITDANGLVVKSFEPEVRRRVVTETTARKVKDMMQSVTQPDGTGSQASPRGFRVCGKTGTAQILNSDGTYEDSDYNAIFVGFAPAGSPELAVLVMVKDPKVSHYGGVVAAPAFAEIVRESFNYMNIAPARELLDHTRAEKEGA</sequence>
<keyword evidence="4" id="KW-1133">Transmembrane helix</keyword>
<evidence type="ECO:0000256" key="1">
    <source>
        <dbReference type="ARBA" id="ARBA00004370"/>
    </source>
</evidence>
<dbReference type="AlphaFoldDB" id="A0A7W0C8H2"/>
<protein>
    <submittedName>
        <fullName evidence="7">Cell division protein FtsI (Penicillin-binding protein 3)</fullName>
    </submittedName>
</protein>
<dbReference type="SUPFAM" id="SSF56519">
    <property type="entry name" value="Penicillin binding protein dimerisation domain"/>
    <property type="match status" value="1"/>
</dbReference>
<dbReference type="Pfam" id="PF00905">
    <property type="entry name" value="Transpeptidase"/>
    <property type="match status" value="1"/>
</dbReference>
<dbReference type="InterPro" id="IPR012338">
    <property type="entry name" value="Beta-lactam/transpept-like"/>
</dbReference>
<dbReference type="GO" id="GO:0005886">
    <property type="term" value="C:plasma membrane"/>
    <property type="evidence" value="ECO:0007669"/>
    <property type="project" value="TreeGrafter"/>
</dbReference>
<feature type="domain" description="Penicillin-binding protein transpeptidase" evidence="5">
    <location>
        <begin position="251"/>
        <end position="558"/>
    </location>
</feature>
<dbReference type="Gene3D" id="3.30.450.330">
    <property type="match status" value="1"/>
</dbReference>
<dbReference type="Gene3D" id="3.90.1310.10">
    <property type="entry name" value="Penicillin-binding protein 2a (Domain 2)"/>
    <property type="match status" value="1"/>
</dbReference>
<keyword evidence="2" id="KW-0378">Hydrolase</keyword>
<keyword evidence="3 4" id="KW-0472">Membrane</keyword>
<feature type="domain" description="Penicillin-binding protein dimerisation" evidence="6">
    <location>
        <begin position="67"/>
        <end position="210"/>
    </location>
</feature>
<dbReference type="GO" id="GO:0004180">
    <property type="term" value="F:carboxypeptidase activity"/>
    <property type="evidence" value="ECO:0007669"/>
    <property type="project" value="UniProtKB-KW"/>
</dbReference>
<organism evidence="7 8">
    <name type="scientific">Desulfosalsimonas propionicica</name>
    <dbReference type="NCBI Taxonomy" id="332175"/>
    <lineage>
        <taxon>Bacteria</taxon>
        <taxon>Pseudomonadati</taxon>
        <taxon>Thermodesulfobacteriota</taxon>
        <taxon>Desulfobacteria</taxon>
        <taxon>Desulfobacterales</taxon>
        <taxon>Desulfosalsimonadaceae</taxon>
        <taxon>Desulfosalsimonas</taxon>
    </lineage>
</organism>
<keyword evidence="7" id="KW-0131">Cell cycle</keyword>
<keyword evidence="8" id="KW-1185">Reference proteome</keyword>
<feature type="transmembrane region" description="Helical" evidence="4">
    <location>
        <begin position="21"/>
        <end position="42"/>
    </location>
</feature>
<evidence type="ECO:0000256" key="2">
    <source>
        <dbReference type="ARBA" id="ARBA00022645"/>
    </source>
</evidence>
<dbReference type="GO" id="GO:0008658">
    <property type="term" value="F:penicillin binding"/>
    <property type="evidence" value="ECO:0007669"/>
    <property type="project" value="InterPro"/>
</dbReference>
<evidence type="ECO:0000256" key="4">
    <source>
        <dbReference type="SAM" id="Phobius"/>
    </source>
</evidence>
<dbReference type="InterPro" id="IPR050515">
    <property type="entry name" value="Beta-lactam/transpept"/>
</dbReference>
<keyword evidence="2" id="KW-0645">Protease</keyword>
<dbReference type="SUPFAM" id="SSF56601">
    <property type="entry name" value="beta-lactamase/transpeptidase-like"/>
    <property type="match status" value="1"/>
</dbReference>
<gene>
    <name evidence="7" type="ORF">HNR65_001456</name>
</gene>
<comment type="caution">
    <text evidence="7">The sequence shown here is derived from an EMBL/GenBank/DDBJ whole genome shotgun (WGS) entry which is preliminary data.</text>
</comment>
<keyword evidence="2" id="KW-0121">Carboxypeptidase</keyword>